<feature type="domain" description="Clr5" evidence="6">
    <location>
        <begin position="12"/>
        <end position="64"/>
    </location>
</feature>
<feature type="coiled-coil region" evidence="4">
    <location>
        <begin position="288"/>
        <end position="315"/>
    </location>
</feature>
<feature type="repeat" description="ANK" evidence="3">
    <location>
        <begin position="642"/>
        <end position="674"/>
    </location>
</feature>
<gene>
    <name evidence="7" type="ORF">K444DRAFT_203143</name>
</gene>
<dbReference type="InParanoid" id="A0A2J6TNN8"/>
<feature type="repeat" description="ANK" evidence="3">
    <location>
        <begin position="496"/>
        <end position="528"/>
    </location>
</feature>
<evidence type="ECO:0000256" key="2">
    <source>
        <dbReference type="ARBA" id="ARBA00023043"/>
    </source>
</evidence>
<evidence type="ECO:0000256" key="3">
    <source>
        <dbReference type="PROSITE-ProRule" id="PRU00023"/>
    </source>
</evidence>
<dbReference type="Pfam" id="PF14420">
    <property type="entry name" value="Clr5"/>
    <property type="match status" value="1"/>
</dbReference>
<evidence type="ECO:0000256" key="5">
    <source>
        <dbReference type="SAM" id="MobiDB-lite"/>
    </source>
</evidence>
<keyword evidence="2 3" id="KW-0040">ANK repeat</keyword>
<keyword evidence="8" id="KW-1185">Reference proteome</keyword>
<dbReference type="PROSITE" id="PS50088">
    <property type="entry name" value="ANK_REPEAT"/>
    <property type="match status" value="8"/>
</dbReference>
<evidence type="ECO:0000256" key="1">
    <source>
        <dbReference type="ARBA" id="ARBA00022737"/>
    </source>
</evidence>
<evidence type="ECO:0000259" key="6">
    <source>
        <dbReference type="Pfam" id="PF14420"/>
    </source>
</evidence>
<dbReference type="AlphaFoldDB" id="A0A2J6TNN8"/>
<dbReference type="Gene3D" id="1.25.40.20">
    <property type="entry name" value="Ankyrin repeat-containing domain"/>
    <property type="match status" value="4"/>
</dbReference>
<accession>A0A2J6TNN8</accession>
<evidence type="ECO:0000256" key="4">
    <source>
        <dbReference type="SAM" id="Coils"/>
    </source>
</evidence>
<sequence>MPPATTKPPSLEEWEAHKSTLQQLRHEGTKLEDIMKHMESKYKFVASKNQYQRKFKEPHWNFTKNVNSASWEYILCKAAKRQRFEKPTEVTLFGQEIPEKKIKKARYQFTIIELKRIQNLSPAPPTPEGISVHTPPAEAPRNTEQSLVAVNTPGPVTSIRTASQEDLAQDAEDDTITFLLNYPYNEAQSNGALCLVKRRQIPYLQCLDLFDLLDLNHTPQTLFRPDFFDAMWSDFWDPLKSFDCLDTEYEASLLSAGTPLETSVQLSNEWHNTQIIGSFAPLLVSHALNPLNARNEDALDQLKRLERRLPEMLANMPERKPGERDLTIDTLLGPPQPSAGLYLIEVIIYLCSNSLLNGSTVEYNQAMHWIADNVPLQSMGTLLQNNSPTLQAFRFQLLRFGVQTGRESFVQDLLRTDNGLKDFALRSTQLLSEAVKSNNDEMMKLLLKLGLDVLRSKNFESTKGRLLRDCTSISMSKLLSKEVAVPVSKDSSVKSIGDSALLSAIQRRDIEMVQFLIKAGANVNVFVNDGWGNPKVFFDDDDWSKDLVDERWGRVTALSLAVVSGQTDLLRPLLESNADVHVQAAFYDYLFSDKTFEEYMSFKARSFLGTALQAAAARGNTEMVRMLLEKGSNINERPQGPNGRTALQAAVESECIEAVRLLLEHGADVDAPTTNSGPPRTALVTAAESKNLVLTKLLLDFNADVSALALSPDAETLMTVIETAKAQESRPDIVGVLESAGDSAVISFKRIQLCHAIQTGDVAIVRHLINSGGCVDTRPVEEICWFQLPGDDDLMGDKYRDRPEPWKVRKMRSVSERATMLHMAITSQTIVDSSMFIYLCQQIDGLREQHSEDNLEPVLHTALKWDLEPFFHTAVRWRRFDLVEFLLESAINVDTWWKYHKGIKVTALNLAAWSDDVEMALLLLEKGAAINYDTSADEELPLQSSLKLDHLPRISQNFKVTRLLLSRGAIVHWPFSGDEDTPLVIAAENGKLDMIRILLEHGAPVNHHWKRNITPLMAATRGRHLEAVKLLLDNGAHANPPAFDHGFYSDRGTALQFAAKDGSFAIAQLLLERGANINALGPESTIYGRNALETAAMHGK</sequence>
<reference evidence="7 8" key="1">
    <citation type="submission" date="2016-04" db="EMBL/GenBank/DDBJ databases">
        <title>A degradative enzymes factory behind the ericoid mycorrhizal symbiosis.</title>
        <authorList>
            <consortium name="DOE Joint Genome Institute"/>
            <person name="Martino E."/>
            <person name="Morin E."/>
            <person name="Grelet G."/>
            <person name="Kuo A."/>
            <person name="Kohler A."/>
            <person name="Daghino S."/>
            <person name="Barry K."/>
            <person name="Choi C."/>
            <person name="Cichocki N."/>
            <person name="Clum A."/>
            <person name="Copeland A."/>
            <person name="Hainaut M."/>
            <person name="Haridas S."/>
            <person name="Labutti K."/>
            <person name="Lindquist E."/>
            <person name="Lipzen A."/>
            <person name="Khouja H.-R."/>
            <person name="Murat C."/>
            <person name="Ohm R."/>
            <person name="Olson A."/>
            <person name="Spatafora J."/>
            <person name="Veneault-Fourrey C."/>
            <person name="Henrissat B."/>
            <person name="Grigoriev I."/>
            <person name="Martin F."/>
            <person name="Perotto S."/>
        </authorList>
    </citation>
    <scope>NUCLEOTIDE SEQUENCE [LARGE SCALE GENOMIC DNA]</scope>
    <source>
        <strain evidence="7 8">E</strain>
    </source>
</reference>
<feature type="repeat" description="ANK" evidence="3">
    <location>
        <begin position="1050"/>
        <end position="1082"/>
    </location>
</feature>
<dbReference type="PANTHER" id="PTHR24173">
    <property type="entry name" value="ANKYRIN REPEAT CONTAINING"/>
    <property type="match status" value="1"/>
</dbReference>
<feature type="region of interest" description="Disordered" evidence="5">
    <location>
        <begin position="123"/>
        <end position="142"/>
    </location>
</feature>
<dbReference type="PANTHER" id="PTHR24173:SF74">
    <property type="entry name" value="ANKYRIN REPEAT DOMAIN-CONTAINING PROTEIN 16"/>
    <property type="match status" value="1"/>
</dbReference>
<dbReference type="Pfam" id="PF00023">
    <property type="entry name" value="Ank"/>
    <property type="match status" value="2"/>
</dbReference>
<feature type="repeat" description="ANK" evidence="3">
    <location>
        <begin position="903"/>
        <end position="935"/>
    </location>
</feature>
<name>A0A2J6TNN8_9HELO</name>
<organism evidence="7 8">
    <name type="scientific">Hyaloscypha bicolor E</name>
    <dbReference type="NCBI Taxonomy" id="1095630"/>
    <lineage>
        <taxon>Eukaryota</taxon>
        <taxon>Fungi</taxon>
        <taxon>Dikarya</taxon>
        <taxon>Ascomycota</taxon>
        <taxon>Pezizomycotina</taxon>
        <taxon>Leotiomycetes</taxon>
        <taxon>Helotiales</taxon>
        <taxon>Hyaloscyphaceae</taxon>
        <taxon>Hyaloscypha</taxon>
        <taxon>Hyaloscypha bicolor</taxon>
    </lineage>
</organism>
<dbReference type="Proteomes" id="UP000235371">
    <property type="component" value="Unassembled WGS sequence"/>
</dbReference>
<dbReference type="OrthoDB" id="194358at2759"/>
<dbReference type="PROSITE" id="PS50297">
    <property type="entry name" value="ANK_REP_REGION"/>
    <property type="match status" value="6"/>
</dbReference>
<dbReference type="EMBL" id="KZ613747">
    <property type="protein sequence ID" value="PMD64634.1"/>
    <property type="molecule type" value="Genomic_DNA"/>
</dbReference>
<dbReference type="Pfam" id="PF12796">
    <property type="entry name" value="Ank_2"/>
    <property type="match status" value="2"/>
</dbReference>
<dbReference type="InterPro" id="IPR025676">
    <property type="entry name" value="Clr5_dom"/>
</dbReference>
<protein>
    <submittedName>
        <fullName evidence="7">Ankyrin</fullName>
    </submittedName>
</protein>
<proteinExistence type="predicted"/>
<evidence type="ECO:0000313" key="7">
    <source>
        <dbReference type="EMBL" id="PMD64634.1"/>
    </source>
</evidence>
<dbReference type="InterPro" id="IPR002110">
    <property type="entry name" value="Ankyrin_rpt"/>
</dbReference>
<dbReference type="InterPro" id="IPR036770">
    <property type="entry name" value="Ankyrin_rpt-contain_sf"/>
</dbReference>
<feature type="repeat" description="ANK" evidence="3">
    <location>
        <begin position="978"/>
        <end position="1006"/>
    </location>
</feature>
<dbReference type="STRING" id="1095630.A0A2J6TNN8"/>
<feature type="repeat" description="ANK" evidence="3">
    <location>
        <begin position="1011"/>
        <end position="1039"/>
    </location>
</feature>
<dbReference type="GeneID" id="36579096"/>
<feature type="repeat" description="ANK" evidence="3">
    <location>
        <begin position="610"/>
        <end position="639"/>
    </location>
</feature>
<dbReference type="SUPFAM" id="SSF48403">
    <property type="entry name" value="Ankyrin repeat"/>
    <property type="match status" value="2"/>
</dbReference>
<feature type="repeat" description="ANK" evidence="3">
    <location>
        <begin position="553"/>
        <end position="585"/>
    </location>
</feature>
<dbReference type="SMART" id="SM00248">
    <property type="entry name" value="ANK"/>
    <property type="match status" value="13"/>
</dbReference>
<dbReference type="RefSeq" id="XP_024741538.1">
    <property type="nucleotide sequence ID" value="XM_024871014.1"/>
</dbReference>
<keyword evidence="1" id="KW-0677">Repeat</keyword>
<keyword evidence="4" id="KW-0175">Coiled coil</keyword>
<evidence type="ECO:0000313" key="8">
    <source>
        <dbReference type="Proteomes" id="UP000235371"/>
    </source>
</evidence>